<dbReference type="SUPFAM" id="SSF46689">
    <property type="entry name" value="Homeodomain-like"/>
    <property type="match status" value="1"/>
</dbReference>
<gene>
    <name evidence="6" type="ORF">Pen02_21680</name>
</gene>
<dbReference type="EMBL" id="BONW01000009">
    <property type="protein sequence ID" value="GIG87232.1"/>
    <property type="molecule type" value="Genomic_DNA"/>
</dbReference>
<evidence type="ECO:0000313" key="6">
    <source>
        <dbReference type="EMBL" id="GIG87232.1"/>
    </source>
</evidence>
<dbReference type="Proteomes" id="UP000646749">
    <property type="component" value="Unassembled WGS sequence"/>
</dbReference>
<feature type="domain" description="HTH tetR-type" evidence="5">
    <location>
        <begin position="12"/>
        <end position="71"/>
    </location>
</feature>
<keyword evidence="2 4" id="KW-0238">DNA-binding</keyword>
<keyword evidence="1" id="KW-0805">Transcription regulation</keyword>
<dbReference type="SUPFAM" id="SSF48498">
    <property type="entry name" value="Tetracyclin repressor-like, C-terminal domain"/>
    <property type="match status" value="1"/>
</dbReference>
<dbReference type="Gene3D" id="1.10.357.10">
    <property type="entry name" value="Tetracycline Repressor, domain 2"/>
    <property type="match status" value="1"/>
</dbReference>
<accession>A0ABQ4DXR3</accession>
<dbReference type="PANTHER" id="PTHR30055">
    <property type="entry name" value="HTH-TYPE TRANSCRIPTIONAL REGULATOR RUTR"/>
    <property type="match status" value="1"/>
</dbReference>
<evidence type="ECO:0000256" key="1">
    <source>
        <dbReference type="ARBA" id="ARBA00023015"/>
    </source>
</evidence>
<dbReference type="RefSeq" id="WP_203865819.1">
    <property type="nucleotide sequence ID" value="NZ_BONW01000009.1"/>
</dbReference>
<dbReference type="InterPro" id="IPR009057">
    <property type="entry name" value="Homeodomain-like_sf"/>
</dbReference>
<evidence type="ECO:0000313" key="7">
    <source>
        <dbReference type="Proteomes" id="UP000646749"/>
    </source>
</evidence>
<comment type="caution">
    <text evidence="6">The sequence shown here is derived from an EMBL/GenBank/DDBJ whole genome shotgun (WGS) entry which is preliminary data.</text>
</comment>
<dbReference type="Pfam" id="PF00440">
    <property type="entry name" value="TetR_N"/>
    <property type="match status" value="1"/>
</dbReference>
<reference evidence="6 7" key="1">
    <citation type="submission" date="2021-01" db="EMBL/GenBank/DDBJ databases">
        <title>Whole genome shotgun sequence of Plantactinospora endophytica NBRC 110450.</title>
        <authorList>
            <person name="Komaki H."/>
            <person name="Tamura T."/>
        </authorList>
    </citation>
    <scope>NUCLEOTIDE SEQUENCE [LARGE SCALE GENOMIC DNA]</scope>
    <source>
        <strain evidence="6 7">NBRC 110450</strain>
    </source>
</reference>
<dbReference type="InterPro" id="IPR036271">
    <property type="entry name" value="Tet_transcr_reg_TetR-rel_C_sf"/>
</dbReference>
<dbReference type="InterPro" id="IPR050109">
    <property type="entry name" value="HTH-type_TetR-like_transc_reg"/>
</dbReference>
<evidence type="ECO:0000256" key="2">
    <source>
        <dbReference type="ARBA" id="ARBA00023125"/>
    </source>
</evidence>
<organism evidence="6 7">
    <name type="scientific">Plantactinospora endophytica</name>
    <dbReference type="NCBI Taxonomy" id="673535"/>
    <lineage>
        <taxon>Bacteria</taxon>
        <taxon>Bacillati</taxon>
        <taxon>Actinomycetota</taxon>
        <taxon>Actinomycetes</taxon>
        <taxon>Micromonosporales</taxon>
        <taxon>Micromonosporaceae</taxon>
        <taxon>Plantactinospora</taxon>
    </lineage>
</organism>
<dbReference type="PANTHER" id="PTHR30055:SF234">
    <property type="entry name" value="HTH-TYPE TRANSCRIPTIONAL REGULATOR BETI"/>
    <property type="match status" value="1"/>
</dbReference>
<dbReference type="PRINTS" id="PR00455">
    <property type="entry name" value="HTHTETR"/>
</dbReference>
<dbReference type="PROSITE" id="PS50977">
    <property type="entry name" value="HTH_TETR_2"/>
    <property type="match status" value="1"/>
</dbReference>
<protein>
    <submittedName>
        <fullName evidence="6">TetR family transcriptional regulator</fullName>
    </submittedName>
</protein>
<evidence type="ECO:0000256" key="3">
    <source>
        <dbReference type="ARBA" id="ARBA00023163"/>
    </source>
</evidence>
<sequence>MPEPRAPRRDQLRNRQRLLVAAREAFAEHGPEIALEEVARRAGVGPTTLYRHFPAKEDLVEAVLDDLVTAVRANAERVLETADPVQGFRAVFTQSCDMSEQEVATFARLAGAGDRADEHAQRLITAVVSPATERLRAAGRLRADITAEDIATFVRMTLTAYSDEARAKAIDVLLDGLITPERAAPA</sequence>
<keyword evidence="7" id="KW-1185">Reference proteome</keyword>
<proteinExistence type="predicted"/>
<dbReference type="InterPro" id="IPR001647">
    <property type="entry name" value="HTH_TetR"/>
</dbReference>
<name>A0ABQ4DXR3_9ACTN</name>
<evidence type="ECO:0000259" key="5">
    <source>
        <dbReference type="PROSITE" id="PS50977"/>
    </source>
</evidence>
<keyword evidence="3" id="KW-0804">Transcription</keyword>
<feature type="DNA-binding region" description="H-T-H motif" evidence="4">
    <location>
        <begin position="34"/>
        <end position="53"/>
    </location>
</feature>
<evidence type="ECO:0000256" key="4">
    <source>
        <dbReference type="PROSITE-ProRule" id="PRU00335"/>
    </source>
</evidence>